<dbReference type="GO" id="GO:0071897">
    <property type="term" value="P:DNA biosynthetic process"/>
    <property type="evidence" value="ECO:0007669"/>
    <property type="project" value="UniProtKB-ARBA"/>
</dbReference>
<dbReference type="GO" id="GO:0015074">
    <property type="term" value="P:DNA integration"/>
    <property type="evidence" value="ECO:0007669"/>
    <property type="project" value="InterPro"/>
</dbReference>
<dbReference type="EMBL" id="CAJHJT010000001">
    <property type="protein sequence ID" value="CAD6993407.1"/>
    <property type="molecule type" value="Genomic_DNA"/>
</dbReference>
<dbReference type="Pfam" id="PF05380">
    <property type="entry name" value="Peptidase_A17"/>
    <property type="match status" value="1"/>
</dbReference>
<feature type="region of interest" description="Disordered" evidence="1">
    <location>
        <begin position="1817"/>
        <end position="1849"/>
    </location>
</feature>
<feature type="compositionally biased region" description="Polar residues" evidence="1">
    <location>
        <begin position="1817"/>
        <end position="1832"/>
    </location>
</feature>
<feature type="region of interest" description="Disordered" evidence="1">
    <location>
        <begin position="400"/>
        <end position="434"/>
    </location>
</feature>
<dbReference type="CDD" id="cd01644">
    <property type="entry name" value="RT_pepA17"/>
    <property type="match status" value="1"/>
</dbReference>
<dbReference type="InterPro" id="IPR001584">
    <property type="entry name" value="Integrase_cat-core"/>
</dbReference>
<keyword evidence="4" id="KW-1185">Reference proteome</keyword>
<gene>
    <name evidence="3" type="ORF">CCAP1982_LOCUS2222</name>
</gene>
<dbReference type="GO" id="GO:0003676">
    <property type="term" value="F:nucleic acid binding"/>
    <property type="evidence" value="ECO:0007669"/>
    <property type="project" value="InterPro"/>
</dbReference>
<sequence length="1849" mass="210237">MTHANDFSRACDALLEFEELYNNTPSANHSVFSLEIQKEELKALWLKVKESFDGYSRNLSAEEAGSIAMRSAKTRYQDCYAAYLTCAALMGETMHNLTFVQQSSSTVNPSAREPEPIPRSSVNLPPCDTEIFYGDYMAWPSFRDLFTAIYVNNSRLTPVEKLYHLNHKTRGEAKDIVKKSPLTNDGFITAWQNLSERYENKRVMVNSQLKTLFNLPTVTVERGAEIKNLQRAVNNCISVLQMYGIEISNWDAIFVFLVSSRLPDTTLALWEQGIVHKTEIPRWEELDHFLTNRFQTLETVSDIQSTRVSRTMQNRGPAPSYGKKVAAHHTQFPQPTCRLCPQEVHVLKACPKFLAMKVDDRVKVARKYNLCMNCLAHSHLARDCKSTFSCLNCHQRHHSLLHRNPTGNNPSTTTNRQASGNTEARPAQPPTTSRNVNALFSRNVKNVILGTAMVHICYSGVKYEARALLDSGSEGTFITKRLQRRIKLPTQPADMQISGINASTSAKVREVAQFVLGSPVNPQIRIEARGLILPQLTGNLPQFTVDQMDFGLLPPINLADVNFNKSQQVDVVIGADLYPQIMIGNVKKNVLGSLLAQETVFGWILTGPIPQTPNMITKSYVSMYTEISSSELTRFWELEQVPSKKQITLEEAVCERRYVSTTTRTGQGKYMVRLPFRHEFPVDINLGYSRTGAMQQFLRNEAAMMRKPELKAEYHRVLREYITLGHMKLVDSTSGNKGPGSYYLPHHAVVKPDSTTTKLRVVFNASNPTSNGVSLNDVLHPGPVLQADLIALILKWRFFKYVFNADIEKMYRQILLHPKDTRFHRILFRESVEEELMDYELQTVTFGVNCAPYLAIRTLLQLAEDISLKYPLASKVLKQHMYVDDVLAGAHDCETAIHTRNELIEALKEAGFPLRKWTSNSKEILADLPKEHLLKEDFLQIDDLSEARMLGIRWNAIQDRFHFNVQEMYINPSYTKREVLSCVAKLFDPAGWLSPIVIEAKILMQDIWLTKIDWDDNLPRGIYLRWENFLKNYVNISKIGIPRWIRYTPWNEVEFHGFCDASEKAYAAALYVRVRERNSNIVPNVNLLVSKTKVAPVKTISLPRLELCGALLLAELISSLLPQLDVAQPVVYKWTDSTIVLSWLQKPPCCWTTFVANRVAKIEELVGSNDWNHVDSKNNPADLGSRGVSPQELAESTLWWHGPSWLKEQPSEWPQRRSDPLETELELKGVRTHAARVLDKEDILERFSDFSRALRVVARIFQFYWKIHPVHKLTNRNDSTELTAKTIRKIKTRLILLTQRRCYPEEYGELSSSNPVSAKSSIRTLNPFLDKNGVMRVGGRLALASLSYNERYPTILPYNCQFSRLLVKFSHLISLHGGNQLMLRLMRSEYWLVRLKNLIKTEINKCKVCIIYRKRTREQLMAALPPERTDVSRPFTNTGVDFTGPFEIKNYTGRACLITKGYVCVFVCFATKAIHLEATSDLSTSTFLGAFARFVARRGCPRNVYSDNGTNFVGANKALRHDFKKFTTEASHLTMQSYLHQEVSWHFIPPGAPHMGGLWEAGVKSFKTHFRKVANAMRFTMEEFSTLLAKIEACLNSRPISPISENPESLEPLTPGHFLIGSPLLAIAEPELSGNPMSIINRWQKLKALHQGFCQRWKVEYLKELHKRVKWQFPQRNLEVDDFVVVKEDNLPPNEWRLGRVVRVFLGQDSRVRVVDIRTTRGIITRPIVKLIMLPVEKCTNELSNFREIQNGPSQQQQASEGTQVPCVQPQPPVGLLSTTAPTRTDGETEGSPPSSALCQLPVTASHGQQLSIDETLRSVSRAASQSPTPVGNRQRRGRRAAGLRRGRQ</sequence>
<feature type="compositionally biased region" description="Low complexity" evidence="1">
    <location>
        <begin position="404"/>
        <end position="415"/>
    </location>
</feature>
<dbReference type="SMART" id="SM00343">
    <property type="entry name" value="ZnF_C2HC"/>
    <property type="match status" value="2"/>
</dbReference>
<evidence type="ECO:0000259" key="2">
    <source>
        <dbReference type="PROSITE" id="PS50994"/>
    </source>
</evidence>
<dbReference type="CDD" id="cd00303">
    <property type="entry name" value="retropepsin_like"/>
    <property type="match status" value="1"/>
</dbReference>
<dbReference type="PROSITE" id="PS50994">
    <property type="entry name" value="INTEGRASE"/>
    <property type="match status" value="1"/>
</dbReference>
<dbReference type="InterPro" id="IPR036397">
    <property type="entry name" value="RNaseH_sf"/>
</dbReference>
<dbReference type="Pfam" id="PF18701">
    <property type="entry name" value="DUF5641"/>
    <property type="match status" value="1"/>
</dbReference>
<dbReference type="Gene3D" id="3.10.10.10">
    <property type="entry name" value="HIV Type 1 Reverse Transcriptase, subunit A, domain 1"/>
    <property type="match status" value="1"/>
</dbReference>
<organism evidence="3 4">
    <name type="scientific">Ceratitis capitata</name>
    <name type="common">Mediterranean fruit fly</name>
    <name type="synonym">Tephritis capitata</name>
    <dbReference type="NCBI Taxonomy" id="7213"/>
    <lineage>
        <taxon>Eukaryota</taxon>
        <taxon>Metazoa</taxon>
        <taxon>Ecdysozoa</taxon>
        <taxon>Arthropoda</taxon>
        <taxon>Hexapoda</taxon>
        <taxon>Insecta</taxon>
        <taxon>Pterygota</taxon>
        <taxon>Neoptera</taxon>
        <taxon>Endopterygota</taxon>
        <taxon>Diptera</taxon>
        <taxon>Brachycera</taxon>
        <taxon>Muscomorpha</taxon>
        <taxon>Tephritoidea</taxon>
        <taxon>Tephritidae</taxon>
        <taxon>Ceratitis</taxon>
        <taxon>Ceratitis</taxon>
    </lineage>
</organism>
<dbReference type="InterPro" id="IPR008042">
    <property type="entry name" value="Retrotrans_Pao"/>
</dbReference>
<dbReference type="PANTHER" id="PTHR47331:SF1">
    <property type="entry name" value="GAG-LIKE PROTEIN"/>
    <property type="match status" value="1"/>
</dbReference>
<dbReference type="Gene3D" id="3.30.70.270">
    <property type="match status" value="1"/>
</dbReference>
<dbReference type="Pfam" id="PF13650">
    <property type="entry name" value="Asp_protease_2"/>
    <property type="match status" value="1"/>
</dbReference>
<comment type="caution">
    <text evidence="3">The sequence shown here is derived from an EMBL/GenBank/DDBJ whole genome shotgun (WGS) entry which is preliminary data.</text>
</comment>
<dbReference type="OrthoDB" id="8052806at2759"/>
<dbReference type="GO" id="GO:0042575">
    <property type="term" value="C:DNA polymerase complex"/>
    <property type="evidence" value="ECO:0007669"/>
    <property type="project" value="UniProtKB-ARBA"/>
</dbReference>
<dbReference type="SUPFAM" id="SSF56672">
    <property type="entry name" value="DNA/RNA polymerases"/>
    <property type="match status" value="1"/>
</dbReference>
<dbReference type="Gene3D" id="3.30.420.10">
    <property type="entry name" value="Ribonuclease H-like superfamily/Ribonuclease H"/>
    <property type="match status" value="1"/>
</dbReference>
<feature type="domain" description="Integrase catalytic" evidence="2">
    <location>
        <begin position="1430"/>
        <end position="1623"/>
    </location>
</feature>
<dbReference type="GO" id="GO:0008270">
    <property type="term" value="F:zinc ion binding"/>
    <property type="evidence" value="ECO:0007669"/>
    <property type="project" value="InterPro"/>
</dbReference>
<dbReference type="Proteomes" id="UP000606786">
    <property type="component" value="Unassembled WGS sequence"/>
</dbReference>
<feature type="compositionally biased region" description="Polar residues" evidence="1">
    <location>
        <begin position="1752"/>
        <end position="1763"/>
    </location>
</feature>
<protein>
    <submittedName>
        <fullName evidence="3">(Mediterranean fruit fly) hypothetical protein</fullName>
    </submittedName>
</protein>
<evidence type="ECO:0000313" key="3">
    <source>
        <dbReference type="EMBL" id="CAD6993407.1"/>
    </source>
</evidence>
<dbReference type="InterPro" id="IPR012337">
    <property type="entry name" value="RNaseH-like_sf"/>
</dbReference>
<evidence type="ECO:0000313" key="4">
    <source>
        <dbReference type="Proteomes" id="UP000606786"/>
    </source>
</evidence>
<feature type="region of interest" description="Disordered" evidence="1">
    <location>
        <begin position="1752"/>
        <end position="1800"/>
    </location>
</feature>
<proteinExistence type="predicted"/>
<name>A0A811U5Y3_CERCA</name>
<dbReference type="PANTHER" id="PTHR47331">
    <property type="entry name" value="PHD-TYPE DOMAIN-CONTAINING PROTEIN"/>
    <property type="match status" value="1"/>
</dbReference>
<dbReference type="InterPro" id="IPR043128">
    <property type="entry name" value="Rev_trsase/Diguanyl_cyclase"/>
</dbReference>
<dbReference type="SUPFAM" id="SSF53098">
    <property type="entry name" value="Ribonuclease H-like"/>
    <property type="match status" value="1"/>
</dbReference>
<reference evidence="3" key="1">
    <citation type="submission" date="2020-11" db="EMBL/GenBank/DDBJ databases">
        <authorList>
            <person name="Whitehead M."/>
        </authorList>
    </citation>
    <scope>NUCLEOTIDE SEQUENCE</scope>
    <source>
        <strain evidence="3">EGII</strain>
    </source>
</reference>
<evidence type="ECO:0000256" key="1">
    <source>
        <dbReference type="SAM" id="MobiDB-lite"/>
    </source>
</evidence>
<accession>A0A811U5Y3</accession>
<feature type="compositionally biased region" description="Basic residues" evidence="1">
    <location>
        <begin position="1834"/>
        <end position="1849"/>
    </location>
</feature>
<dbReference type="InterPro" id="IPR001878">
    <property type="entry name" value="Znf_CCHC"/>
</dbReference>
<dbReference type="InterPro" id="IPR005312">
    <property type="entry name" value="DUF1759"/>
</dbReference>
<dbReference type="InterPro" id="IPR040676">
    <property type="entry name" value="DUF5641"/>
</dbReference>
<dbReference type="Pfam" id="PF03564">
    <property type="entry name" value="DUF1759"/>
    <property type="match status" value="1"/>
</dbReference>
<dbReference type="InterPro" id="IPR043502">
    <property type="entry name" value="DNA/RNA_pol_sf"/>
</dbReference>